<dbReference type="EMBL" id="BAABRU010000047">
    <property type="protein sequence ID" value="GAA5531385.1"/>
    <property type="molecule type" value="Genomic_DNA"/>
</dbReference>
<name>A0ABP9XA15_9CHLR</name>
<protein>
    <recommendedName>
        <fullName evidence="3">Plasmid related protein</fullName>
    </recommendedName>
</protein>
<proteinExistence type="predicted"/>
<comment type="caution">
    <text evidence="1">The sequence shown here is derived from an EMBL/GenBank/DDBJ whole genome shotgun (WGS) entry which is preliminary data.</text>
</comment>
<evidence type="ECO:0000313" key="2">
    <source>
        <dbReference type="Proteomes" id="UP001428290"/>
    </source>
</evidence>
<keyword evidence="2" id="KW-1185">Reference proteome</keyword>
<dbReference type="Proteomes" id="UP001428290">
    <property type="component" value="Unassembled WGS sequence"/>
</dbReference>
<reference evidence="1 2" key="1">
    <citation type="submission" date="2024-02" db="EMBL/GenBank/DDBJ databases">
        <title>Herpetosiphon gulosus NBRC 112829.</title>
        <authorList>
            <person name="Ichikawa N."/>
            <person name="Katano-Makiyama Y."/>
            <person name="Hidaka K."/>
        </authorList>
    </citation>
    <scope>NUCLEOTIDE SEQUENCE [LARGE SCALE GENOMIC DNA]</scope>
    <source>
        <strain evidence="1 2">NBRC 112829</strain>
    </source>
</reference>
<accession>A0ABP9XA15</accession>
<evidence type="ECO:0008006" key="3">
    <source>
        <dbReference type="Google" id="ProtNLM"/>
    </source>
</evidence>
<organism evidence="1 2">
    <name type="scientific">Herpetosiphon gulosus</name>
    <dbReference type="NCBI Taxonomy" id="1973496"/>
    <lineage>
        <taxon>Bacteria</taxon>
        <taxon>Bacillati</taxon>
        <taxon>Chloroflexota</taxon>
        <taxon>Chloroflexia</taxon>
        <taxon>Herpetosiphonales</taxon>
        <taxon>Herpetosiphonaceae</taxon>
        <taxon>Herpetosiphon</taxon>
    </lineage>
</organism>
<gene>
    <name evidence="1" type="ORF">Hgul01_05210</name>
</gene>
<dbReference type="RefSeq" id="WP_345724941.1">
    <property type="nucleotide sequence ID" value="NZ_BAABRU010000047.1"/>
</dbReference>
<sequence>MNTPPTIQHAAFDLGRVLLTRGIDALRLSKYDLIQLLRRHAWCQWQLDADDITANMEAIRKGYRVFGSLVFDGITIWVITEADRASTTLLLPDEY</sequence>
<evidence type="ECO:0000313" key="1">
    <source>
        <dbReference type="EMBL" id="GAA5531385.1"/>
    </source>
</evidence>